<evidence type="ECO:0000259" key="4">
    <source>
        <dbReference type="PROSITE" id="PS51077"/>
    </source>
</evidence>
<comment type="caution">
    <text evidence="6">The sequence shown here is derived from an EMBL/GenBank/DDBJ whole genome shotgun (WGS) entry which is preliminary data.</text>
</comment>
<dbReference type="PROSITE" id="PS51077">
    <property type="entry name" value="HTH_ICLR"/>
    <property type="match status" value="1"/>
</dbReference>
<dbReference type="InterPro" id="IPR014757">
    <property type="entry name" value="Tscrpt_reg_IclR_C"/>
</dbReference>
<dbReference type="Pfam" id="PF09339">
    <property type="entry name" value="HTH_IclR"/>
    <property type="match status" value="1"/>
</dbReference>
<dbReference type="OrthoDB" id="60629at2"/>
<keyword evidence="7" id="KW-1185">Reference proteome</keyword>
<dbReference type="PROSITE" id="PS51078">
    <property type="entry name" value="ICLR_ED"/>
    <property type="match status" value="1"/>
</dbReference>
<evidence type="ECO:0000256" key="3">
    <source>
        <dbReference type="ARBA" id="ARBA00023163"/>
    </source>
</evidence>
<keyword evidence="1" id="KW-0805">Transcription regulation</keyword>
<feature type="domain" description="IclR-ED" evidence="5">
    <location>
        <begin position="66"/>
        <end position="255"/>
    </location>
</feature>
<dbReference type="Proteomes" id="UP000323876">
    <property type="component" value="Unassembled WGS sequence"/>
</dbReference>
<dbReference type="InterPro" id="IPR050707">
    <property type="entry name" value="HTH_MetabolicPath_Reg"/>
</dbReference>
<dbReference type="SMART" id="SM00346">
    <property type="entry name" value="HTH_ICLR"/>
    <property type="match status" value="1"/>
</dbReference>
<evidence type="ECO:0000313" key="7">
    <source>
        <dbReference type="Proteomes" id="UP000323876"/>
    </source>
</evidence>
<dbReference type="AlphaFoldDB" id="A0A5N0EA65"/>
<dbReference type="GO" id="GO:0003700">
    <property type="term" value="F:DNA-binding transcription factor activity"/>
    <property type="evidence" value="ECO:0007669"/>
    <property type="project" value="TreeGrafter"/>
</dbReference>
<evidence type="ECO:0000256" key="1">
    <source>
        <dbReference type="ARBA" id="ARBA00023015"/>
    </source>
</evidence>
<reference evidence="6 7" key="1">
    <citation type="submission" date="2019-09" db="EMBL/GenBank/DDBJ databases">
        <authorList>
            <person name="Wang X."/>
        </authorList>
    </citation>
    <scope>NUCLEOTIDE SEQUENCE [LARGE SCALE GENOMIC DNA]</scope>
    <source>
        <strain evidence="6 7">CICC 11023</strain>
    </source>
</reference>
<protein>
    <submittedName>
        <fullName evidence="6">Helix-turn-helix domain-containing protein</fullName>
    </submittedName>
</protein>
<organism evidence="6 7">
    <name type="scientific">Nocardia colli</name>
    <dbReference type="NCBI Taxonomy" id="2545717"/>
    <lineage>
        <taxon>Bacteria</taxon>
        <taxon>Bacillati</taxon>
        <taxon>Actinomycetota</taxon>
        <taxon>Actinomycetes</taxon>
        <taxon>Mycobacteriales</taxon>
        <taxon>Nocardiaceae</taxon>
        <taxon>Nocardia</taxon>
    </lineage>
</organism>
<dbReference type="InterPro" id="IPR036388">
    <property type="entry name" value="WH-like_DNA-bd_sf"/>
</dbReference>
<keyword evidence="2" id="KW-0238">DNA-binding</keyword>
<dbReference type="EMBL" id="VXLC01000015">
    <property type="protein sequence ID" value="KAA8885630.1"/>
    <property type="molecule type" value="Genomic_DNA"/>
</dbReference>
<evidence type="ECO:0000256" key="2">
    <source>
        <dbReference type="ARBA" id="ARBA00023125"/>
    </source>
</evidence>
<sequence length="258" mass="27603">MEDDRTVVGRTVTILDEVASAPAPITLASLTKNTGIPKPTVRRIANALVQRGMLIRTPQGYWAGDRLIHQGLRSTWHQLTAHTAQPYLQDLYARAPGEIAFYCGLHNGELVNVGSVFGAAHRHSMKETAWPSLASLGRSVVLTATGRLQFAHHAEQAERILTTGCPPLTPYSPAHPGRLRALLTDARETGIAVEQEQSRLGWGCTAVALHDTAGTLIGALGLAGRGSATTTPAIRRATVALAESLERDLAEMLNSRSA</sequence>
<dbReference type="PANTHER" id="PTHR30136:SF35">
    <property type="entry name" value="HTH-TYPE TRANSCRIPTIONAL REGULATOR RV1719"/>
    <property type="match status" value="1"/>
</dbReference>
<feature type="domain" description="HTH iclR-type" evidence="4">
    <location>
        <begin position="5"/>
        <end position="65"/>
    </location>
</feature>
<dbReference type="Gene3D" id="1.10.10.10">
    <property type="entry name" value="Winged helix-like DNA-binding domain superfamily/Winged helix DNA-binding domain"/>
    <property type="match status" value="1"/>
</dbReference>
<accession>A0A5N0EA65</accession>
<gene>
    <name evidence="6" type="ORF">F3087_28785</name>
</gene>
<dbReference type="Pfam" id="PF01614">
    <property type="entry name" value="IclR_C"/>
    <property type="match status" value="1"/>
</dbReference>
<evidence type="ECO:0000259" key="5">
    <source>
        <dbReference type="PROSITE" id="PS51078"/>
    </source>
</evidence>
<dbReference type="RefSeq" id="WP_150405188.1">
    <property type="nucleotide sequence ID" value="NZ_VXLC01000015.1"/>
</dbReference>
<keyword evidence="3" id="KW-0804">Transcription</keyword>
<dbReference type="SUPFAM" id="SSF46785">
    <property type="entry name" value="Winged helix' DNA-binding domain"/>
    <property type="match status" value="1"/>
</dbReference>
<dbReference type="PANTHER" id="PTHR30136">
    <property type="entry name" value="HELIX-TURN-HELIX TRANSCRIPTIONAL REGULATOR, ICLR FAMILY"/>
    <property type="match status" value="1"/>
</dbReference>
<dbReference type="InterPro" id="IPR005471">
    <property type="entry name" value="Tscrpt_reg_IclR_N"/>
</dbReference>
<evidence type="ECO:0000313" key="6">
    <source>
        <dbReference type="EMBL" id="KAA8885630.1"/>
    </source>
</evidence>
<dbReference type="InterPro" id="IPR036390">
    <property type="entry name" value="WH_DNA-bd_sf"/>
</dbReference>
<dbReference type="Gene3D" id="3.30.450.40">
    <property type="match status" value="1"/>
</dbReference>
<name>A0A5N0EA65_9NOCA</name>
<proteinExistence type="predicted"/>
<dbReference type="GO" id="GO:0003677">
    <property type="term" value="F:DNA binding"/>
    <property type="evidence" value="ECO:0007669"/>
    <property type="project" value="UniProtKB-KW"/>
</dbReference>
<dbReference type="GO" id="GO:0045892">
    <property type="term" value="P:negative regulation of DNA-templated transcription"/>
    <property type="evidence" value="ECO:0007669"/>
    <property type="project" value="TreeGrafter"/>
</dbReference>
<dbReference type="SUPFAM" id="SSF55781">
    <property type="entry name" value="GAF domain-like"/>
    <property type="match status" value="1"/>
</dbReference>
<dbReference type="InterPro" id="IPR029016">
    <property type="entry name" value="GAF-like_dom_sf"/>
</dbReference>